<accession>A0ABS3VGG1</accession>
<dbReference type="PROSITE" id="PS00012">
    <property type="entry name" value="PHOSPHOPANTETHEINE"/>
    <property type="match status" value="1"/>
</dbReference>
<evidence type="ECO:0000313" key="5">
    <source>
        <dbReference type="Proteomes" id="UP000671399"/>
    </source>
</evidence>
<proteinExistence type="predicted"/>
<dbReference type="Pfam" id="PF00550">
    <property type="entry name" value="PP-binding"/>
    <property type="match status" value="1"/>
</dbReference>
<name>A0ABS3VGG1_9ACTN</name>
<keyword evidence="2" id="KW-0597">Phosphoprotein</keyword>
<sequence length="94" mass="10073">MSSPTTWPTPFEAILRRYLAALSADQDIPAEPLVDLGLDSLRATALLAELEKEFGVDFGDEVFDPALFSGAGHLWAVVQDLMGDPSPRTGQTVG</sequence>
<dbReference type="Gene3D" id="1.10.1200.10">
    <property type="entry name" value="ACP-like"/>
    <property type="match status" value="1"/>
</dbReference>
<dbReference type="InterPro" id="IPR009081">
    <property type="entry name" value="PP-bd_ACP"/>
</dbReference>
<dbReference type="InterPro" id="IPR036736">
    <property type="entry name" value="ACP-like_sf"/>
</dbReference>
<reference evidence="4 5" key="1">
    <citation type="submission" date="2021-03" db="EMBL/GenBank/DDBJ databases">
        <authorList>
            <person name="Lee D.-H."/>
        </authorList>
    </citation>
    <scope>NUCLEOTIDE SEQUENCE [LARGE SCALE GENOMIC DNA]</scope>
    <source>
        <strain evidence="4 5">MMS20-R2-23</strain>
    </source>
</reference>
<evidence type="ECO:0000259" key="3">
    <source>
        <dbReference type="PROSITE" id="PS50075"/>
    </source>
</evidence>
<organism evidence="4 5">
    <name type="scientific">Micromonospora antibiotica</name>
    <dbReference type="NCBI Taxonomy" id="2807623"/>
    <lineage>
        <taxon>Bacteria</taxon>
        <taxon>Bacillati</taxon>
        <taxon>Actinomycetota</taxon>
        <taxon>Actinomycetes</taxon>
        <taxon>Micromonosporales</taxon>
        <taxon>Micromonosporaceae</taxon>
        <taxon>Micromonospora</taxon>
    </lineage>
</organism>
<dbReference type="RefSeq" id="WP_208570241.1">
    <property type="nucleotide sequence ID" value="NZ_JAGFWR010000028.1"/>
</dbReference>
<comment type="caution">
    <text evidence="4">The sequence shown here is derived from an EMBL/GenBank/DDBJ whole genome shotgun (WGS) entry which is preliminary data.</text>
</comment>
<evidence type="ECO:0000256" key="2">
    <source>
        <dbReference type="ARBA" id="ARBA00022553"/>
    </source>
</evidence>
<protein>
    <submittedName>
        <fullName evidence="4">Acyl carrier protein</fullName>
    </submittedName>
</protein>
<dbReference type="PROSITE" id="PS50075">
    <property type="entry name" value="CARRIER"/>
    <property type="match status" value="1"/>
</dbReference>
<evidence type="ECO:0000256" key="1">
    <source>
        <dbReference type="ARBA" id="ARBA00022450"/>
    </source>
</evidence>
<keyword evidence="1" id="KW-0596">Phosphopantetheine</keyword>
<dbReference type="Proteomes" id="UP000671399">
    <property type="component" value="Unassembled WGS sequence"/>
</dbReference>
<feature type="domain" description="Carrier" evidence="3">
    <location>
        <begin position="5"/>
        <end position="82"/>
    </location>
</feature>
<dbReference type="EMBL" id="JAGFWR010000028">
    <property type="protein sequence ID" value="MBO4164720.1"/>
    <property type="molecule type" value="Genomic_DNA"/>
</dbReference>
<keyword evidence="5" id="KW-1185">Reference proteome</keyword>
<evidence type="ECO:0000313" key="4">
    <source>
        <dbReference type="EMBL" id="MBO4164720.1"/>
    </source>
</evidence>
<dbReference type="SUPFAM" id="SSF47336">
    <property type="entry name" value="ACP-like"/>
    <property type="match status" value="1"/>
</dbReference>
<gene>
    <name evidence="4" type="ORF">JQN83_28495</name>
</gene>
<dbReference type="InterPro" id="IPR006162">
    <property type="entry name" value="Ppantetheine_attach_site"/>
</dbReference>